<proteinExistence type="predicted"/>
<name>A0A2R5FT51_NOSCO</name>
<comment type="caution">
    <text evidence="1">The sequence shown here is derived from an EMBL/GenBank/DDBJ whole genome shotgun (WGS) entry which is preliminary data.</text>
</comment>
<dbReference type="Proteomes" id="UP000245124">
    <property type="component" value="Unassembled WGS sequence"/>
</dbReference>
<protein>
    <submittedName>
        <fullName evidence="1">Uncharacterized protein</fullName>
    </submittedName>
</protein>
<evidence type="ECO:0000313" key="2">
    <source>
        <dbReference type="Proteomes" id="UP000245124"/>
    </source>
</evidence>
<accession>A0A2R5FT51</accession>
<keyword evidence="2" id="KW-1185">Reference proteome</keyword>
<organism evidence="1 2">
    <name type="scientific">Nostoc commune NIES-4072</name>
    <dbReference type="NCBI Taxonomy" id="2005467"/>
    <lineage>
        <taxon>Bacteria</taxon>
        <taxon>Bacillati</taxon>
        <taxon>Cyanobacteriota</taxon>
        <taxon>Cyanophyceae</taxon>
        <taxon>Nostocales</taxon>
        <taxon>Nostocaceae</taxon>
        <taxon>Nostoc</taxon>
    </lineage>
</organism>
<gene>
    <name evidence="1" type="ORF">NIES4072_56310</name>
</gene>
<reference evidence="1 2" key="1">
    <citation type="submission" date="2017-06" db="EMBL/GenBank/DDBJ databases">
        <title>Genome sequencing of cyanobaciteial culture collection at National Institute for Environmental Studies (NIES).</title>
        <authorList>
            <person name="Hirose Y."/>
            <person name="Shimura Y."/>
            <person name="Fujisawa T."/>
            <person name="Nakamura Y."/>
            <person name="Kawachi M."/>
        </authorList>
    </citation>
    <scope>NUCLEOTIDE SEQUENCE [LARGE SCALE GENOMIC DNA]</scope>
    <source>
        <strain evidence="1 2">NIES-4072</strain>
    </source>
</reference>
<dbReference type="AlphaFoldDB" id="A0A2R5FT51"/>
<sequence>MYFMQTKTAIYSVKQIPVDYGVFVTNDSKTDQPLYLVEFAAIANALKLHFATPKNVYHC</sequence>
<evidence type="ECO:0000313" key="1">
    <source>
        <dbReference type="EMBL" id="GBG21942.1"/>
    </source>
</evidence>
<dbReference type="EMBL" id="BDUD01000001">
    <property type="protein sequence ID" value="GBG21942.1"/>
    <property type="molecule type" value="Genomic_DNA"/>
</dbReference>